<dbReference type="Pfam" id="PF12796">
    <property type="entry name" value="Ank_2"/>
    <property type="match status" value="1"/>
</dbReference>
<dbReference type="STRING" id="137246.A0A401T3E9"/>
<dbReference type="InterPro" id="IPR002110">
    <property type="entry name" value="Ankyrin_rpt"/>
</dbReference>
<feature type="repeat" description="ANK" evidence="3">
    <location>
        <begin position="383"/>
        <end position="415"/>
    </location>
</feature>
<dbReference type="SMART" id="SM00248">
    <property type="entry name" value="ANK"/>
    <property type="match status" value="4"/>
</dbReference>
<evidence type="ECO:0000313" key="5">
    <source>
        <dbReference type="Proteomes" id="UP000287033"/>
    </source>
</evidence>
<reference evidence="4 5" key="1">
    <citation type="journal article" date="2018" name="Nat. Ecol. Evol.">
        <title>Shark genomes provide insights into elasmobranch evolution and the origin of vertebrates.</title>
        <authorList>
            <person name="Hara Y"/>
            <person name="Yamaguchi K"/>
            <person name="Onimaru K"/>
            <person name="Kadota M"/>
            <person name="Koyanagi M"/>
            <person name="Keeley SD"/>
            <person name="Tatsumi K"/>
            <person name="Tanaka K"/>
            <person name="Motone F"/>
            <person name="Kageyama Y"/>
            <person name="Nozu R"/>
            <person name="Adachi N"/>
            <person name="Nishimura O"/>
            <person name="Nakagawa R"/>
            <person name="Tanegashima C"/>
            <person name="Kiyatake I"/>
            <person name="Matsumoto R"/>
            <person name="Murakumo K"/>
            <person name="Nishida K"/>
            <person name="Terakita A"/>
            <person name="Kuratani S"/>
            <person name="Sato K"/>
            <person name="Hyodo S Kuraku.S."/>
        </authorList>
    </citation>
    <scope>NUCLEOTIDE SEQUENCE [LARGE SCALE GENOMIC DNA]</scope>
</reference>
<dbReference type="EMBL" id="BEZZ01000955">
    <property type="protein sequence ID" value="GCC37181.1"/>
    <property type="molecule type" value="Genomic_DNA"/>
</dbReference>
<keyword evidence="1" id="KW-0677">Repeat</keyword>
<dbReference type="PANTHER" id="PTHR24198">
    <property type="entry name" value="ANKYRIN REPEAT AND PROTEIN KINASE DOMAIN-CONTAINING PROTEIN"/>
    <property type="match status" value="1"/>
</dbReference>
<dbReference type="PROSITE" id="PS50297">
    <property type="entry name" value="ANK_REP_REGION"/>
    <property type="match status" value="2"/>
</dbReference>
<dbReference type="InterPro" id="IPR036770">
    <property type="entry name" value="Ankyrin_rpt-contain_sf"/>
</dbReference>
<evidence type="ECO:0000256" key="3">
    <source>
        <dbReference type="PROSITE-ProRule" id="PRU00023"/>
    </source>
</evidence>
<dbReference type="PROSITE" id="PS50088">
    <property type="entry name" value="ANK_REPEAT"/>
    <property type="match status" value="2"/>
</dbReference>
<dbReference type="PANTHER" id="PTHR24198:SF165">
    <property type="entry name" value="ANKYRIN REPEAT-CONTAINING PROTEIN-RELATED"/>
    <property type="match status" value="1"/>
</dbReference>
<name>A0A401T3E9_CHIPU</name>
<dbReference type="SUPFAM" id="SSF48403">
    <property type="entry name" value="Ankyrin repeat"/>
    <property type="match status" value="1"/>
</dbReference>
<evidence type="ECO:0000256" key="1">
    <source>
        <dbReference type="ARBA" id="ARBA00022737"/>
    </source>
</evidence>
<keyword evidence="5" id="KW-1185">Reference proteome</keyword>
<proteinExistence type="predicted"/>
<dbReference type="Gene3D" id="1.25.40.20">
    <property type="entry name" value="Ankyrin repeat-containing domain"/>
    <property type="match status" value="1"/>
</dbReference>
<dbReference type="AlphaFoldDB" id="A0A401T3E9"/>
<protein>
    <submittedName>
        <fullName evidence="4">Uncharacterized protein</fullName>
    </submittedName>
</protein>
<keyword evidence="2 3" id="KW-0040">ANK repeat</keyword>
<dbReference type="OMA" id="PLWLACT"/>
<evidence type="ECO:0000313" key="4">
    <source>
        <dbReference type="EMBL" id="GCC37181.1"/>
    </source>
</evidence>
<sequence length="514" mass="58863">MSLEQLTPPFSWEDGGKVDLGEYWSELPFPISAFLRRLDDQVTSHYIDCLLSNRPFSFGDGAGVEFCGDEYLYGLQEPGSNEVQFYVAYGEISMKMRKKALLNLLKLIFESRSRPFLKNTQESLTGLDHHLKRLERQDATIQKLFKAVAQNDWKTLICILNKENFSESEFHLEDYEIHLDAFVRNENGFTLLHQAVCANRPEMIDFLWDLSDAWECLVDLTIDSPWCPKWPVEILQQKPVDSELVGHLSGKNAMQMAEILHYHKVLKALNAKVKLQSSLLNIHCAVKFKDTEWLKNIILESQCIKTIVNDCIENMVTPLWLACTKGDLQTVKLLIDFGADTNMNSTNEQEQTILHRAVCFGNIAVVQYLIEGNYLGVDVKDRYGCTPLYYALQLNLPRMSKLLLMCGADLDLQCVNPHTLTTDSARLLLERLEFQRLRQILLETPQLEAEIDDFPIEVDESTSFSGVPIRIMSWPFSLTGSAAFRSCLMQGLSCVSMKPRTELTVHYYFNLSHF</sequence>
<feature type="repeat" description="ANK" evidence="3">
    <location>
        <begin position="314"/>
        <end position="346"/>
    </location>
</feature>
<comment type="caution">
    <text evidence="4">The sequence shown here is derived from an EMBL/GenBank/DDBJ whole genome shotgun (WGS) entry which is preliminary data.</text>
</comment>
<dbReference type="Pfam" id="PF00023">
    <property type="entry name" value="Ank"/>
    <property type="match status" value="1"/>
</dbReference>
<dbReference type="Proteomes" id="UP000287033">
    <property type="component" value="Unassembled WGS sequence"/>
</dbReference>
<evidence type="ECO:0000256" key="2">
    <source>
        <dbReference type="ARBA" id="ARBA00023043"/>
    </source>
</evidence>
<accession>A0A401T3E9</accession>
<dbReference type="OrthoDB" id="5984873at2759"/>
<organism evidence="4 5">
    <name type="scientific">Chiloscyllium punctatum</name>
    <name type="common">Brownbanded bambooshark</name>
    <name type="synonym">Hemiscyllium punctatum</name>
    <dbReference type="NCBI Taxonomy" id="137246"/>
    <lineage>
        <taxon>Eukaryota</taxon>
        <taxon>Metazoa</taxon>
        <taxon>Chordata</taxon>
        <taxon>Craniata</taxon>
        <taxon>Vertebrata</taxon>
        <taxon>Chondrichthyes</taxon>
        <taxon>Elasmobranchii</taxon>
        <taxon>Galeomorphii</taxon>
        <taxon>Galeoidea</taxon>
        <taxon>Orectolobiformes</taxon>
        <taxon>Hemiscylliidae</taxon>
        <taxon>Chiloscyllium</taxon>
    </lineage>
</organism>
<gene>
    <name evidence="4" type="ORF">chiPu_0015682</name>
</gene>